<dbReference type="EMBL" id="QGGO01000040">
    <property type="protein sequence ID" value="PWK16974.1"/>
    <property type="molecule type" value="Genomic_DNA"/>
</dbReference>
<dbReference type="Proteomes" id="UP000245489">
    <property type="component" value="Unassembled WGS sequence"/>
</dbReference>
<dbReference type="InterPro" id="IPR002525">
    <property type="entry name" value="Transp_IS110-like_N"/>
</dbReference>
<evidence type="ECO:0000313" key="3">
    <source>
        <dbReference type="EMBL" id="PWK16974.1"/>
    </source>
</evidence>
<proteinExistence type="predicted"/>
<dbReference type="GO" id="GO:0004803">
    <property type="term" value="F:transposase activity"/>
    <property type="evidence" value="ECO:0007669"/>
    <property type="project" value="InterPro"/>
</dbReference>
<dbReference type="OrthoDB" id="964423at2"/>
<sequence>METQKLFIGLDIHKKSWSVDIRTDLFHHKYFTQPPEPTALEKYVDTHFPNYEVHLTYEAGCCGFSAARYFLNLSWKVTVVNPADVPTSDKQNYQKTDKIDAKNLSKQLSVNNLKAIYIPTESDDFIRCLIRQRNMIVKQKRTVKNRIKSFLLFMGTKIPDEFDNANWSKDFLNWLCEQYQDEKMGKLTLASQLKILEVLQSEYLQIANELRSYYRQHERELYYLLKSVPGVGGYLASVLIAELGDFSRFKNEQHLSSYVGLVPGIYASGGDEKVLGITPRCNALLRSYLIEAAWVAVRLDPEMQLYFRKHQGKKQQVIILKIAHKLIKKIFAVVKRKTPYEVNISVIKSA</sequence>
<evidence type="ECO:0000259" key="1">
    <source>
        <dbReference type="Pfam" id="PF01548"/>
    </source>
</evidence>
<dbReference type="AlphaFoldDB" id="A0A316DFV2"/>
<dbReference type="PANTHER" id="PTHR33055">
    <property type="entry name" value="TRANSPOSASE FOR INSERTION SEQUENCE ELEMENT IS1111A"/>
    <property type="match status" value="1"/>
</dbReference>
<dbReference type="InterPro" id="IPR047650">
    <property type="entry name" value="Transpos_IS110"/>
</dbReference>
<gene>
    <name evidence="3" type="ORF">LV89_04632</name>
</gene>
<protein>
    <submittedName>
        <fullName evidence="3">Transposase</fullName>
    </submittedName>
</protein>
<feature type="domain" description="Transposase IS116/IS110/IS902 C-terminal" evidence="2">
    <location>
        <begin position="224"/>
        <end position="307"/>
    </location>
</feature>
<feature type="domain" description="Transposase IS110-like N-terminal" evidence="1">
    <location>
        <begin position="8"/>
        <end position="152"/>
    </location>
</feature>
<dbReference type="Pfam" id="PF02371">
    <property type="entry name" value="Transposase_20"/>
    <property type="match status" value="1"/>
</dbReference>
<dbReference type="RefSeq" id="WP_109745278.1">
    <property type="nucleotide sequence ID" value="NZ_QGGO01000040.1"/>
</dbReference>
<reference evidence="3 4" key="1">
    <citation type="submission" date="2018-05" db="EMBL/GenBank/DDBJ databases">
        <title>Genomic Encyclopedia of Archaeal and Bacterial Type Strains, Phase II (KMG-II): from individual species to whole genera.</title>
        <authorList>
            <person name="Goeker M."/>
        </authorList>
    </citation>
    <scope>NUCLEOTIDE SEQUENCE [LARGE SCALE GENOMIC DNA]</scope>
    <source>
        <strain evidence="3 4">DSM 22214</strain>
    </source>
</reference>
<evidence type="ECO:0000259" key="2">
    <source>
        <dbReference type="Pfam" id="PF02371"/>
    </source>
</evidence>
<organism evidence="3 4">
    <name type="scientific">Arcicella aurantiaca</name>
    <dbReference type="NCBI Taxonomy" id="591202"/>
    <lineage>
        <taxon>Bacteria</taxon>
        <taxon>Pseudomonadati</taxon>
        <taxon>Bacteroidota</taxon>
        <taxon>Cytophagia</taxon>
        <taxon>Cytophagales</taxon>
        <taxon>Flectobacillaceae</taxon>
        <taxon>Arcicella</taxon>
    </lineage>
</organism>
<comment type="caution">
    <text evidence="3">The sequence shown here is derived from an EMBL/GenBank/DDBJ whole genome shotgun (WGS) entry which is preliminary data.</text>
</comment>
<dbReference type="PANTHER" id="PTHR33055:SF13">
    <property type="entry name" value="TRANSPOSASE"/>
    <property type="match status" value="1"/>
</dbReference>
<accession>A0A316DFV2</accession>
<dbReference type="NCBIfam" id="NF033542">
    <property type="entry name" value="transpos_IS110"/>
    <property type="match status" value="1"/>
</dbReference>
<dbReference type="InterPro" id="IPR003346">
    <property type="entry name" value="Transposase_20"/>
</dbReference>
<evidence type="ECO:0000313" key="4">
    <source>
        <dbReference type="Proteomes" id="UP000245489"/>
    </source>
</evidence>
<name>A0A316DFV2_9BACT</name>
<dbReference type="GO" id="GO:0003677">
    <property type="term" value="F:DNA binding"/>
    <property type="evidence" value="ECO:0007669"/>
    <property type="project" value="InterPro"/>
</dbReference>
<dbReference type="GO" id="GO:0006313">
    <property type="term" value="P:DNA transposition"/>
    <property type="evidence" value="ECO:0007669"/>
    <property type="project" value="InterPro"/>
</dbReference>
<keyword evidence="4" id="KW-1185">Reference proteome</keyword>
<dbReference type="Pfam" id="PF01548">
    <property type="entry name" value="DEDD_Tnp_IS110"/>
    <property type="match status" value="1"/>
</dbReference>